<feature type="transmembrane region" description="Helical" evidence="1">
    <location>
        <begin position="285"/>
        <end position="303"/>
    </location>
</feature>
<organism evidence="3 4">
    <name type="scientific">Plasmodium falciparum (isolate Camp / Malaysia)</name>
    <dbReference type="NCBI Taxonomy" id="5835"/>
    <lineage>
        <taxon>Eukaryota</taxon>
        <taxon>Sar</taxon>
        <taxon>Alveolata</taxon>
        <taxon>Apicomplexa</taxon>
        <taxon>Aconoidasida</taxon>
        <taxon>Haemosporida</taxon>
        <taxon>Plasmodiidae</taxon>
        <taxon>Plasmodium</taxon>
        <taxon>Plasmodium (Laverania)</taxon>
    </lineage>
</organism>
<evidence type="ECO:0000259" key="2">
    <source>
        <dbReference type="PROSITE" id="PS50192"/>
    </source>
</evidence>
<dbReference type="Gene3D" id="1.20.5.110">
    <property type="match status" value="1"/>
</dbReference>
<proteinExistence type="predicted"/>
<accession>A0A024X4J1</accession>
<dbReference type="SUPFAM" id="SSF58038">
    <property type="entry name" value="SNARE fusion complex"/>
    <property type="match status" value="1"/>
</dbReference>
<dbReference type="OMA" id="DWEIKFA"/>
<sequence length="312" mass="37076">MSYKNYENNKVNSTSFIVEEEKSEGNEKKIKDNILLIKKNMIYAEENLENLKNNLISKRIIEALHEEIQQIYVKVVETEHLFREWEIRFAENPFEKQKKKYIFEKLNIHFKNEVNKLENISINVKKAANELPNIENGEMNYNNNNNNNNNINGLLNNKKKGNHKFISSDDTMINNNFVLDLDKTYVNNDDFIESSTLYDYEFDQCSENDLLIENEIINDKYEGIKKIQGQVAQAQEVFKDLANLVFTQKENIEMLNNNLYDTNVNTFKSAKELKKTYDHVKQQRFSWFLAVVTLLIFIYFLYFKIFHFSLFS</sequence>
<keyword evidence="1" id="KW-0812">Transmembrane</keyword>
<evidence type="ECO:0000313" key="4">
    <source>
        <dbReference type="Proteomes" id="UP000030694"/>
    </source>
</evidence>
<dbReference type="SMART" id="SM00397">
    <property type="entry name" value="t_SNARE"/>
    <property type="match status" value="1"/>
</dbReference>
<dbReference type="Proteomes" id="UP000030694">
    <property type="component" value="Unassembled WGS sequence"/>
</dbReference>
<gene>
    <name evidence="3" type="ORF">PFMC_03674</name>
</gene>
<dbReference type="AlphaFoldDB" id="A0A024X4J1"/>
<dbReference type="EMBL" id="KI927529">
    <property type="protein sequence ID" value="ETW60394.1"/>
    <property type="molecule type" value="Genomic_DNA"/>
</dbReference>
<reference evidence="3 4" key="2">
    <citation type="submission" date="2013-02" db="EMBL/GenBank/DDBJ databases">
        <title>The Genome Sequence of Plasmodium falciparum CAMP/Malaysia.</title>
        <authorList>
            <consortium name="The Broad Institute Genome Sequencing Platform"/>
            <consortium name="The Broad Institute Genome Sequencing Center for Infectious Disease"/>
            <person name="Neafsey D."/>
            <person name="Cheeseman I."/>
            <person name="Volkman S."/>
            <person name="Adams J."/>
            <person name="Walker B."/>
            <person name="Young S.K."/>
            <person name="Zeng Q."/>
            <person name="Gargeya S."/>
            <person name="Fitzgerald M."/>
            <person name="Haas B."/>
            <person name="Abouelleil A."/>
            <person name="Alvarado L."/>
            <person name="Arachchi H.M."/>
            <person name="Berlin A.M."/>
            <person name="Chapman S.B."/>
            <person name="Dewar J."/>
            <person name="Goldberg J."/>
            <person name="Griggs A."/>
            <person name="Gujja S."/>
            <person name="Hansen M."/>
            <person name="Howarth C."/>
            <person name="Imamovic A."/>
            <person name="Larimer J."/>
            <person name="McCowan C."/>
            <person name="Murphy C."/>
            <person name="Neiman D."/>
            <person name="Pearson M."/>
            <person name="Priest M."/>
            <person name="Roberts A."/>
            <person name="Saif S."/>
            <person name="Shea T."/>
            <person name="Sisk P."/>
            <person name="Sykes S."/>
            <person name="Wortman J."/>
            <person name="Nusbaum C."/>
            <person name="Birren B."/>
        </authorList>
    </citation>
    <scope>NUCLEOTIDE SEQUENCE [LARGE SCALE GENOMIC DNA]</scope>
    <source>
        <strain evidence="3 4">CAMP/Malaysia</strain>
    </source>
</reference>
<dbReference type="OrthoDB" id="364348at2759"/>
<dbReference type="CDD" id="cd15840">
    <property type="entry name" value="SNARE_Qa"/>
    <property type="match status" value="1"/>
</dbReference>
<evidence type="ECO:0000256" key="1">
    <source>
        <dbReference type="SAM" id="Phobius"/>
    </source>
</evidence>
<keyword evidence="1" id="KW-0472">Membrane</keyword>
<dbReference type="InterPro" id="IPR000727">
    <property type="entry name" value="T_SNARE_dom"/>
</dbReference>
<evidence type="ECO:0000313" key="3">
    <source>
        <dbReference type="EMBL" id="ETW60394.1"/>
    </source>
</evidence>
<protein>
    <recommendedName>
        <fullName evidence="2">t-SNARE coiled-coil homology domain-containing protein</fullName>
    </recommendedName>
</protein>
<feature type="domain" description="T-SNARE coiled-coil homology" evidence="2">
    <location>
        <begin position="214"/>
        <end position="276"/>
    </location>
</feature>
<keyword evidence="1" id="KW-1133">Transmembrane helix</keyword>
<name>A0A024X4J1_PLAFC</name>
<reference evidence="3 4" key="1">
    <citation type="submission" date="2013-02" db="EMBL/GenBank/DDBJ databases">
        <title>The Genome Annotation of Plasmodium falciparum CAMP/Malaysia.</title>
        <authorList>
            <consortium name="The Broad Institute Genome Sequencing Platform"/>
            <consortium name="The Broad Institute Genome Sequencing Center for Infectious Disease"/>
            <person name="Neafsey D."/>
            <person name="Hoffman S."/>
            <person name="Volkman S."/>
            <person name="Rosenthal P."/>
            <person name="Walker B."/>
            <person name="Young S.K."/>
            <person name="Zeng Q."/>
            <person name="Gargeya S."/>
            <person name="Fitzgerald M."/>
            <person name="Haas B."/>
            <person name="Abouelleil A."/>
            <person name="Allen A.W."/>
            <person name="Alvarado L."/>
            <person name="Arachchi H.M."/>
            <person name="Berlin A.M."/>
            <person name="Chapman S.B."/>
            <person name="Gainer-Dewar J."/>
            <person name="Goldberg J."/>
            <person name="Griggs A."/>
            <person name="Gujja S."/>
            <person name="Hansen M."/>
            <person name="Howarth C."/>
            <person name="Imamovic A."/>
            <person name="Ireland A."/>
            <person name="Larimer J."/>
            <person name="McCowan C."/>
            <person name="Murphy C."/>
            <person name="Pearson M."/>
            <person name="Poon T.W."/>
            <person name="Priest M."/>
            <person name="Roberts A."/>
            <person name="Saif S."/>
            <person name="Shea T."/>
            <person name="Sisk P."/>
            <person name="Sykes S."/>
            <person name="Wortman J."/>
            <person name="Nusbaum C."/>
            <person name="Birren B."/>
        </authorList>
    </citation>
    <scope>NUCLEOTIDE SEQUENCE [LARGE SCALE GENOMIC DNA]</scope>
    <source>
        <strain evidence="3 4">CAMP/Malaysia</strain>
    </source>
</reference>
<dbReference type="PROSITE" id="PS50192">
    <property type="entry name" value="T_SNARE"/>
    <property type="match status" value="1"/>
</dbReference>